<protein>
    <submittedName>
        <fullName evidence="3">Centrosomal protein 43</fullName>
    </submittedName>
</protein>
<keyword evidence="2" id="KW-1185">Reference proteome</keyword>
<reference evidence="3" key="1">
    <citation type="submission" date="2025-08" db="UniProtKB">
        <authorList>
            <consortium name="RefSeq"/>
        </authorList>
    </citation>
    <scope>IDENTIFICATION</scope>
    <source>
        <tissue evidence="3">Whole organism</tissue>
    </source>
</reference>
<feature type="compositionally biased region" description="Polar residues" evidence="1">
    <location>
        <begin position="109"/>
        <end position="125"/>
    </location>
</feature>
<accession>A0A8B7PB02</accession>
<feature type="compositionally biased region" description="Basic and acidic residues" evidence="1">
    <location>
        <begin position="248"/>
        <end position="262"/>
    </location>
</feature>
<dbReference type="AlphaFoldDB" id="A0A8B7PB02"/>
<dbReference type="Gene3D" id="1.20.960.40">
    <property type="match status" value="1"/>
</dbReference>
<feature type="compositionally biased region" description="Low complexity" evidence="1">
    <location>
        <begin position="210"/>
        <end position="229"/>
    </location>
</feature>
<dbReference type="Proteomes" id="UP000694843">
    <property type="component" value="Unplaced"/>
</dbReference>
<dbReference type="GeneID" id="108679256"/>
<feature type="compositionally biased region" description="Low complexity" evidence="1">
    <location>
        <begin position="145"/>
        <end position="187"/>
    </location>
</feature>
<organism evidence="2 3">
    <name type="scientific">Hyalella azteca</name>
    <name type="common">Amphipod</name>
    <dbReference type="NCBI Taxonomy" id="294128"/>
    <lineage>
        <taxon>Eukaryota</taxon>
        <taxon>Metazoa</taxon>
        <taxon>Ecdysozoa</taxon>
        <taxon>Arthropoda</taxon>
        <taxon>Crustacea</taxon>
        <taxon>Multicrustacea</taxon>
        <taxon>Malacostraca</taxon>
        <taxon>Eumalacostraca</taxon>
        <taxon>Peracarida</taxon>
        <taxon>Amphipoda</taxon>
        <taxon>Senticaudata</taxon>
        <taxon>Talitrida</taxon>
        <taxon>Talitroidea</taxon>
        <taxon>Hyalellidae</taxon>
        <taxon>Hyalella</taxon>
    </lineage>
</organism>
<sequence>MELLQTPSGSLAASLVHDFFTCLGLDFSLAVFGPESNLGAKLWDLHTRECLLKATGLGKDAEPMTPILLTLCYQCLNTSTAPVTSHAHMLNGKSMNQKGRIPPLVAANGTPSSRNGITNHVSQFPQDRRKLIDAPSTSGVNKIDSAPTTTNTSSATKQTPSVTTTVNDSSNTSVPSKVNNKSNSSTVNRKEVSSSNKNILKQNPVPPPGDILSAAPPDADSSEASSLSDVEGLRKDHTGNKPPTEAGTKADKTADCTKHLSDGDYEDDFSESSSSTVEESSSSWGHPPLPPSQPINKTEKTNVLEKKSLPASDVTSSEKTGSLGKTLDKESNNSTTRKRSLDILDDEVLIDDFISSESSSARDDTEDIADSKTTDVELDYQEPV</sequence>
<proteinExistence type="predicted"/>
<dbReference type="RefSeq" id="XP_018023339.2">
    <property type="nucleotide sequence ID" value="XM_018167850.2"/>
</dbReference>
<evidence type="ECO:0000256" key="1">
    <source>
        <dbReference type="SAM" id="MobiDB-lite"/>
    </source>
</evidence>
<dbReference type="OrthoDB" id="2160638at2759"/>
<gene>
    <name evidence="3" type="primary">LOC108679256</name>
</gene>
<feature type="compositionally biased region" description="Low complexity" evidence="1">
    <location>
        <begin position="271"/>
        <end position="283"/>
    </location>
</feature>
<dbReference type="KEGG" id="hazt:108679256"/>
<evidence type="ECO:0000313" key="3">
    <source>
        <dbReference type="RefSeq" id="XP_018023339.2"/>
    </source>
</evidence>
<feature type="compositionally biased region" description="Basic and acidic residues" evidence="1">
    <location>
        <begin position="297"/>
        <end position="308"/>
    </location>
</feature>
<feature type="region of interest" description="Disordered" evidence="1">
    <location>
        <begin position="106"/>
        <end position="384"/>
    </location>
</feature>
<name>A0A8B7PB02_HYAAZ</name>
<evidence type="ECO:0000313" key="2">
    <source>
        <dbReference type="Proteomes" id="UP000694843"/>
    </source>
</evidence>